<feature type="transmembrane region" description="Helical" evidence="1">
    <location>
        <begin position="37"/>
        <end position="59"/>
    </location>
</feature>
<dbReference type="RefSeq" id="WP_252084607.1">
    <property type="nucleotide sequence ID" value="NZ_CP092418.1"/>
</dbReference>
<dbReference type="Proteomes" id="UP001055658">
    <property type="component" value="Chromosome"/>
</dbReference>
<proteinExistence type="predicted"/>
<keyword evidence="3" id="KW-1185">Reference proteome</keyword>
<dbReference type="EMBL" id="CP092418">
    <property type="protein sequence ID" value="USD22245.1"/>
    <property type="molecule type" value="Genomic_DNA"/>
</dbReference>
<feature type="transmembrane region" description="Helical" evidence="1">
    <location>
        <begin position="12"/>
        <end position="31"/>
    </location>
</feature>
<keyword evidence="1" id="KW-0472">Membrane</keyword>
<organism evidence="2 3">
    <name type="scientific">Microbulbifer variabilis</name>
    <dbReference type="NCBI Taxonomy" id="266805"/>
    <lineage>
        <taxon>Bacteria</taxon>
        <taxon>Pseudomonadati</taxon>
        <taxon>Pseudomonadota</taxon>
        <taxon>Gammaproteobacteria</taxon>
        <taxon>Cellvibrionales</taxon>
        <taxon>Microbulbiferaceae</taxon>
        <taxon>Microbulbifer</taxon>
    </lineage>
</organism>
<reference evidence="2" key="1">
    <citation type="submission" date="2022-02" db="EMBL/GenBank/DDBJ databases">
        <title>Coral-associated bacteria.</title>
        <authorList>
            <person name="Tang K."/>
            <person name="Wang X."/>
        </authorList>
    </citation>
    <scope>NUCLEOTIDE SEQUENCE</scope>
    <source>
        <strain evidence="2">SCSIO 43006</strain>
    </source>
</reference>
<sequence>MKDLRVAGKLLQFNGWLTLLFGILLTAIYIYSQGAAFTIKAAAPAILFLSWCVALISIGGKIKSGARIYKIPGIIAALLSLITSPIGFIFGLASLFYQIRGKDSFLNS</sequence>
<keyword evidence="1" id="KW-1133">Transmembrane helix</keyword>
<evidence type="ECO:0000256" key="1">
    <source>
        <dbReference type="SAM" id="Phobius"/>
    </source>
</evidence>
<feature type="transmembrane region" description="Helical" evidence="1">
    <location>
        <begin position="71"/>
        <end position="99"/>
    </location>
</feature>
<evidence type="ECO:0000313" key="3">
    <source>
        <dbReference type="Proteomes" id="UP001055658"/>
    </source>
</evidence>
<gene>
    <name evidence="2" type="ORF">MJO52_03680</name>
</gene>
<accession>A0ABY4VHE2</accession>
<evidence type="ECO:0000313" key="2">
    <source>
        <dbReference type="EMBL" id="USD22245.1"/>
    </source>
</evidence>
<protein>
    <submittedName>
        <fullName evidence="2">Uncharacterized protein</fullName>
    </submittedName>
</protein>
<name>A0ABY4VHE2_9GAMM</name>
<keyword evidence="1" id="KW-0812">Transmembrane</keyword>